<reference evidence="4" key="1">
    <citation type="journal article" date="2012" name="PLoS Genet.">
        <title>The genomes of the fungal plant pathogens Cladosporium fulvum and Dothistroma septosporum reveal adaptation to different hosts and lifestyles but also signatures of common ancestry.</title>
        <authorList>
            <person name="de Wit P.J.G.M."/>
            <person name="van der Burgt A."/>
            <person name="Oekmen B."/>
            <person name="Stergiopoulos I."/>
            <person name="Abd-Elsalam K.A."/>
            <person name="Aerts A.L."/>
            <person name="Bahkali A.H."/>
            <person name="Beenen H.G."/>
            <person name="Chettri P."/>
            <person name="Cox M.P."/>
            <person name="Datema E."/>
            <person name="de Vries R.P."/>
            <person name="Dhillon B."/>
            <person name="Ganley A.R."/>
            <person name="Griffiths S.A."/>
            <person name="Guo Y."/>
            <person name="Hamelin R.C."/>
            <person name="Henrissat B."/>
            <person name="Kabir M.S."/>
            <person name="Jashni M.K."/>
            <person name="Kema G."/>
            <person name="Klaubauf S."/>
            <person name="Lapidus A."/>
            <person name="Levasseur A."/>
            <person name="Lindquist E."/>
            <person name="Mehrabi R."/>
            <person name="Ohm R.A."/>
            <person name="Owen T.J."/>
            <person name="Salamov A."/>
            <person name="Schwelm A."/>
            <person name="Schijlen E."/>
            <person name="Sun H."/>
            <person name="van den Burg H.A."/>
            <person name="van Ham R.C.H.J."/>
            <person name="Zhang S."/>
            <person name="Goodwin S.B."/>
            <person name="Grigoriev I.V."/>
            <person name="Collemare J."/>
            <person name="Bradshaw R.E."/>
        </authorList>
    </citation>
    <scope>NUCLEOTIDE SEQUENCE [LARGE SCALE GENOMIC DNA]</scope>
    <source>
        <strain evidence="4">NZE10 / CBS 128990</strain>
    </source>
</reference>
<reference evidence="3 4" key="2">
    <citation type="journal article" date="2012" name="PLoS Pathog.">
        <title>Diverse lifestyles and strategies of plant pathogenesis encoded in the genomes of eighteen Dothideomycetes fungi.</title>
        <authorList>
            <person name="Ohm R.A."/>
            <person name="Feau N."/>
            <person name="Henrissat B."/>
            <person name="Schoch C.L."/>
            <person name="Horwitz B.A."/>
            <person name="Barry K.W."/>
            <person name="Condon B.J."/>
            <person name="Copeland A.C."/>
            <person name="Dhillon B."/>
            <person name="Glaser F."/>
            <person name="Hesse C.N."/>
            <person name="Kosti I."/>
            <person name="LaButti K."/>
            <person name="Lindquist E.A."/>
            <person name="Lucas S."/>
            <person name="Salamov A.A."/>
            <person name="Bradshaw R.E."/>
            <person name="Ciuffetti L."/>
            <person name="Hamelin R.C."/>
            <person name="Kema G.H.J."/>
            <person name="Lawrence C."/>
            <person name="Scott J.A."/>
            <person name="Spatafora J.W."/>
            <person name="Turgeon B.G."/>
            <person name="de Wit P.J.G.M."/>
            <person name="Zhong S."/>
            <person name="Goodwin S.B."/>
            <person name="Grigoriev I.V."/>
        </authorList>
    </citation>
    <scope>NUCLEOTIDE SEQUENCE [LARGE SCALE GENOMIC DNA]</scope>
    <source>
        <strain evidence="4">NZE10 / CBS 128990</strain>
    </source>
</reference>
<feature type="signal peptide" evidence="1">
    <location>
        <begin position="1"/>
        <end position="20"/>
    </location>
</feature>
<dbReference type="Pfam" id="PF24808">
    <property type="entry name" value="DUF7707"/>
    <property type="match status" value="1"/>
</dbReference>
<evidence type="ECO:0000256" key="1">
    <source>
        <dbReference type="SAM" id="SignalP"/>
    </source>
</evidence>
<dbReference type="OrthoDB" id="2439692at2759"/>
<evidence type="ECO:0000313" key="3">
    <source>
        <dbReference type="EMBL" id="EME38288.1"/>
    </source>
</evidence>
<dbReference type="AlphaFoldDB" id="N1PC09"/>
<dbReference type="EMBL" id="KB446547">
    <property type="protein sequence ID" value="EME38288.1"/>
    <property type="molecule type" value="Genomic_DNA"/>
</dbReference>
<protein>
    <recommendedName>
        <fullName evidence="2">DUF7707 domain-containing protein</fullName>
    </recommendedName>
</protein>
<dbReference type="OMA" id="KNPCGAQ"/>
<dbReference type="PANTHER" id="PTHR38118">
    <property type="entry name" value="ANCHORED CELL WALL PROTEIN 11-RELATED"/>
    <property type="match status" value="1"/>
</dbReference>
<dbReference type="PANTHER" id="PTHR38118:SF2">
    <property type="entry name" value="CDP-ALCOHOL PHOSPHATIDYLTRANSFERASE PROTEIN"/>
    <property type="match status" value="1"/>
</dbReference>
<gene>
    <name evidence="3" type="ORF">DOTSEDRAFT_75749</name>
</gene>
<dbReference type="eggNOG" id="ENOG502S9NN">
    <property type="taxonomic scope" value="Eukaryota"/>
</dbReference>
<organism evidence="3 4">
    <name type="scientific">Dothistroma septosporum (strain NZE10 / CBS 128990)</name>
    <name type="common">Red band needle blight fungus</name>
    <name type="synonym">Mycosphaerella pini</name>
    <dbReference type="NCBI Taxonomy" id="675120"/>
    <lineage>
        <taxon>Eukaryota</taxon>
        <taxon>Fungi</taxon>
        <taxon>Dikarya</taxon>
        <taxon>Ascomycota</taxon>
        <taxon>Pezizomycotina</taxon>
        <taxon>Dothideomycetes</taxon>
        <taxon>Dothideomycetidae</taxon>
        <taxon>Mycosphaerellales</taxon>
        <taxon>Mycosphaerellaceae</taxon>
        <taxon>Dothistroma</taxon>
    </lineage>
</organism>
<evidence type="ECO:0000313" key="4">
    <source>
        <dbReference type="Proteomes" id="UP000016933"/>
    </source>
</evidence>
<feature type="domain" description="DUF7707" evidence="2">
    <location>
        <begin position="31"/>
        <end position="137"/>
    </location>
</feature>
<evidence type="ECO:0000259" key="2">
    <source>
        <dbReference type="Pfam" id="PF24808"/>
    </source>
</evidence>
<keyword evidence="4" id="KW-1185">Reference proteome</keyword>
<feature type="chain" id="PRO_5004108697" description="DUF7707 domain-containing protein" evidence="1">
    <location>
        <begin position="21"/>
        <end position="219"/>
    </location>
</feature>
<keyword evidence="1" id="KW-0732">Signal</keyword>
<sequence length="219" mass="22789">MKSFVAIAIATGLFVSTGSASFGLPKRQQQYTINPDSVSNVTRDFWCQEQTTQCPLICSQTTPSQSLGTISNDCDSTSLTYACVCDNGLSPNVSEYSQTLPYYLCQEWGNECVSNCAGDTTCQGACRQDHPCGAQNPTRQNTSTLTSTMSKTTTGLGAGVTTDSSGATIYNGFGGQQASSTSGSKSAATHVRVWALSAGQTFGTLALAGAVFGGFAVLL</sequence>
<dbReference type="HOGENOM" id="CLU_084512_0_0_1"/>
<proteinExistence type="predicted"/>
<dbReference type="InterPro" id="IPR056124">
    <property type="entry name" value="DUF7707"/>
</dbReference>
<name>N1PC09_DOTSN</name>
<dbReference type="Proteomes" id="UP000016933">
    <property type="component" value="Unassembled WGS sequence"/>
</dbReference>
<accession>N1PC09</accession>